<gene>
    <name evidence="1" type="ORF">CK203_065655</name>
</gene>
<protein>
    <submittedName>
        <fullName evidence="1">Uncharacterized protein</fullName>
    </submittedName>
</protein>
<accession>A0A438FNN6</accession>
<dbReference type="EMBL" id="QGNW01000829">
    <property type="protein sequence ID" value="RVW61555.1"/>
    <property type="molecule type" value="Genomic_DNA"/>
</dbReference>
<sequence>MGGIHRHVIDEEDEENLDDDDVFMYPADMHLDEQHAYRAAVRASKAIEWNQQEKEHFVRDKSETDSHHFKNMIVDAQQVGRYGYRTTSPYEIKHKYLDMEYKDMEAYVNIQRENKRLMDARLCVTDGLGL</sequence>
<comment type="caution">
    <text evidence="1">The sequence shown here is derived from an EMBL/GenBank/DDBJ whole genome shotgun (WGS) entry which is preliminary data.</text>
</comment>
<dbReference type="AlphaFoldDB" id="A0A438FNN6"/>
<evidence type="ECO:0000313" key="2">
    <source>
        <dbReference type="Proteomes" id="UP000288805"/>
    </source>
</evidence>
<reference evidence="1 2" key="1">
    <citation type="journal article" date="2018" name="PLoS Genet.">
        <title>Population sequencing reveals clonal diversity and ancestral inbreeding in the grapevine cultivar Chardonnay.</title>
        <authorList>
            <person name="Roach M.J."/>
            <person name="Johnson D.L."/>
            <person name="Bohlmann J."/>
            <person name="van Vuuren H.J."/>
            <person name="Jones S.J."/>
            <person name="Pretorius I.S."/>
            <person name="Schmidt S.A."/>
            <person name="Borneman A.R."/>
        </authorList>
    </citation>
    <scope>NUCLEOTIDE SEQUENCE [LARGE SCALE GENOMIC DNA]</scope>
    <source>
        <strain evidence="2">cv. Chardonnay</strain>
        <tissue evidence="1">Leaf</tissue>
    </source>
</reference>
<dbReference type="Proteomes" id="UP000288805">
    <property type="component" value="Unassembled WGS sequence"/>
</dbReference>
<organism evidence="1 2">
    <name type="scientific">Vitis vinifera</name>
    <name type="common">Grape</name>
    <dbReference type="NCBI Taxonomy" id="29760"/>
    <lineage>
        <taxon>Eukaryota</taxon>
        <taxon>Viridiplantae</taxon>
        <taxon>Streptophyta</taxon>
        <taxon>Embryophyta</taxon>
        <taxon>Tracheophyta</taxon>
        <taxon>Spermatophyta</taxon>
        <taxon>Magnoliopsida</taxon>
        <taxon>eudicotyledons</taxon>
        <taxon>Gunneridae</taxon>
        <taxon>Pentapetalae</taxon>
        <taxon>rosids</taxon>
        <taxon>Vitales</taxon>
        <taxon>Vitaceae</taxon>
        <taxon>Viteae</taxon>
        <taxon>Vitis</taxon>
    </lineage>
</organism>
<name>A0A438FNN6_VITVI</name>
<proteinExistence type="predicted"/>
<evidence type="ECO:0000313" key="1">
    <source>
        <dbReference type="EMBL" id="RVW61555.1"/>
    </source>
</evidence>